<protein>
    <recommendedName>
        <fullName evidence="1">GYF domain-containing protein</fullName>
    </recommendedName>
</protein>
<evidence type="ECO:0000313" key="2">
    <source>
        <dbReference type="EMBL" id="KAL0911769.1"/>
    </source>
</evidence>
<dbReference type="Gene3D" id="3.30.1490.40">
    <property type="match status" value="1"/>
</dbReference>
<dbReference type="InterPro" id="IPR035445">
    <property type="entry name" value="GYF-like_dom_sf"/>
</dbReference>
<keyword evidence="3" id="KW-1185">Reference proteome</keyword>
<dbReference type="SMART" id="SM00444">
    <property type="entry name" value="GYF"/>
    <property type="match status" value="1"/>
</dbReference>
<dbReference type="Proteomes" id="UP001552299">
    <property type="component" value="Unassembled WGS sequence"/>
</dbReference>
<sequence>MELVLLKLMTSVKVALVIALGLSSMFTFEMQDRTRRDISALKVNVDTVVIEIDDEGEASGKGPDDVHIIDLDAACENSVVENEGSPEKIWNYLDPSGNVQGPFSIRTLEYWMEEGFFDEDFRIWKDSQSQEDAIPLGVALGLLQ</sequence>
<organism evidence="2 3">
    <name type="scientific">Dendrobium thyrsiflorum</name>
    <name type="common">Pinecone-like raceme dendrobium</name>
    <name type="synonym">Orchid</name>
    <dbReference type="NCBI Taxonomy" id="117978"/>
    <lineage>
        <taxon>Eukaryota</taxon>
        <taxon>Viridiplantae</taxon>
        <taxon>Streptophyta</taxon>
        <taxon>Embryophyta</taxon>
        <taxon>Tracheophyta</taxon>
        <taxon>Spermatophyta</taxon>
        <taxon>Magnoliopsida</taxon>
        <taxon>Liliopsida</taxon>
        <taxon>Asparagales</taxon>
        <taxon>Orchidaceae</taxon>
        <taxon>Epidendroideae</taxon>
        <taxon>Malaxideae</taxon>
        <taxon>Dendrobiinae</taxon>
        <taxon>Dendrobium</taxon>
    </lineage>
</organism>
<feature type="domain" description="GYF" evidence="1">
    <location>
        <begin position="87"/>
        <end position="141"/>
    </location>
</feature>
<proteinExistence type="predicted"/>
<evidence type="ECO:0000313" key="3">
    <source>
        <dbReference type="Proteomes" id="UP001552299"/>
    </source>
</evidence>
<dbReference type="PROSITE" id="PS50829">
    <property type="entry name" value="GYF"/>
    <property type="match status" value="1"/>
</dbReference>
<dbReference type="EMBL" id="JANQDX010000015">
    <property type="protein sequence ID" value="KAL0911769.1"/>
    <property type="molecule type" value="Genomic_DNA"/>
</dbReference>
<reference evidence="2 3" key="1">
    <citation type="journal article" date="2024" name="Plant Biotechnol. J.">
        <title>Dendrobium thyrsiflorum genome and its molecular insights into genes involved in important horticultural traits.</title>
        <authorList>
            <person name="Chen B."/>
            <person name="Wang J.Y."/>
            <person name="Zheng P.J."/>
            <person name="Li K.L."/>
            <person name="Liang Y.M."/>
            <person name="Chen X.F."/>
            <person name="Zhang C."/>
            <person name="Zhao X."/>
            <person name="He X."/>
            <person name="Zhang G.Q."/>
            <person name="Liu Z.J."/>
            <person name="Xu Q."/>
        </authorList>
    </citation>
    <scope>NUCLEOTIDE SEQUENCE [LARGE SCALE GENOMIC DNA]</scope>
    <source>
        <strain evidence="2">GZMU011</strain>
    </source>
</reference>
<dbReference type="InterPro" id="IPR003169">
    <property type="entry name" value="GYF"/>
</dbReference>
<dbReference type="AlphaFoldDB" id="A0ABD0UGR3"/>
<accession>A0ABD0UGR3</accession>
<dbReference type="PANTHER" id="PTHR46695">
    <property type="entry name" value="ZINC FINGER CCCH DOMAIN-CONTAINING PROTEIN 44-RELATED"/>
    <property type="match status" value="1"/>
</dbReference>
<dbReference type="Pfam" id="PF02213">
    <property type="entry name" value="GYF"/>
    <property type="match status" value="1"/>
</dbReference>
<comment type="caution">
    <text evidence="2">The sequence shown here is derived from an EMBL/GenBank/DDBJ whole genome shotgun (WGS) entry which is preliminary data.</text>
</comment>
<dbReference type="PANTHER" id="PTHR46695:SF5">
    <property type="entry name" value="RNA POLYMERASE-ASSOCIATED PROTEIN RTF1 HOMOLOG"/>
    <property type="match status" value="1"/>
</dbReference>
<name>A0ABD0UGR3_DENTH</name>
<gene>
    <name evidence="2" type="ORF">M5K25_019931</name>
</gene>
<evidence type="ECO:0000259" key="1">
    <source>
        <dbReference type="PROSITE" id="PS50829"/>
    </source>
</evidence>
<dbReference type="SUPFAM" id="SSF55277">
    <property type="entry name" value="GYF domain"/>
    <property type="match status" value="1"/>
</dbReference>